<evidence type="ECO:0000259" key="8">
    <source>
        <dbReference type="PROSITE" id="PS50151"/>
    </source>
</evidence>
<dbReference type="Gene3D" id="3.40.1440.10">
    <property type="entry name" value="GIY-YIG endonuclease"/>
    <property type="match status" value="1"/>
</dbReference>
<accession>A0AAU8HV06</accession>
<gene>
    <name evidence="7 11" type="primary">uvrC</name>
    <name evidence="11" type="ORF">PRVXH_000539</name>
</gene>
<dbReference type="InterPro" id="IPR004791">
    <property type="entry name" value="UvrC"/>
</dbReference>
<keyword evidence="5 7" id="KW-0234">DNA repair</keyword>
<dbReference type="GO" id="GO:0009432">
    <property type="term" value="P:SOS response"/>
    <property type="evidence" value="ECO:0007669"/>
    <property type="project" value="UniProtKB-UniRule"/>
</dbReference>
<protein>
    <recommendedName>
        <fullName evidence="7">UvrABC system protein C</fullName>
        <shortName evidence="7">Protein UvrC</shortName>
    </recommendedName>
    <alternativeName>
        <fullName evidence="7">Excinuclease ABC subunit C</fullName>
    </alternativeName>
</protein>
<dbReference type="Gene3D" id="4.10.860.10">
    <property type="entry name" value="UVR domain"/>
    <property type="match status" value="1"/>
</dbReference>
<evidence type="ECO:0000256" key="2">
    <source>
        <dbReference type="ARBA" id="ARBA00022763"/>
    </source>
</evidence>
<dbReference type="InterPro" id="IPR001943">
    <property type="entry name" value="UVR_dom"/>
</dbReference>
<dbReference type="Pfam" id="PF08459">
    <property type="entry name" value="UvrC_RNaseH_dom"/>
    <property type="match status" value="1"/>
</dbReference>
<comment type="function">
    <text evidence="7">The UvrABC repair system catalyzes the recognition and processing of DNA lesions. UvrC both incises the 5' and 3' sides of the lesion. The N-terminal half is responsible for the 3' incision and the C-terminal half is responsible for the 5' incision.</text>
</comment>
<dbReference type="GO" id="GO:0003677">
    <property type="term" value="F:DNA binding"/>
    <property type="evidence" value="ECO:0007669"/>
    <property type="project" value="UniProtKB-UniRule"/>
</dbReference>
<dbReference type="SUPFAM" id="SSF46600">
    <property type="entry name" value="C-terminal UvrC-binding domain of UvrB"/>
    <property type="match status" value="1"/>
</dbReference>
<dbReference type="SMART" id="SM00465">
    <property type="entry name" value="GIYc"/>
    <property type="match status" value="1"/>
</dbReference>
<dbReference type="CDD" id="cd10434">
    <property type="entry name" value="GIY-YIG_UvrC_Cho"/>
    <property type="match status" value="1"/>
</dbReference>
<dbReference type="InterPro" id="IPR038476">
    <property type="entry name" value="UvrC_RNase_H_dom_sf"/>
</dbReference>
<dbReference type="InterPro" id="IPR047296">
    <property type="entry name" value="GIY-YIG_UvrC_Cho"/>
</dbReference>
<dbReference type="Pfam" id="PF14520">
    <property type="entry name" value="HHH_5"/>
    <property type="match status" value="1"/>
</dbReference>
<dbReference type="InterPro" id="IPR010994">
    <property type="entry name" value="RuvA_2-like"/>
</dbReference>
<keyword evidence="3 7" id="KW-0228">DNA excision</keyword>
<dbReference type="GO" id="GO:0005737">
    <property type="term" value="C:cytoplasm"/>
    <property type="evidence" value="ECO:0007669"/>
    <property type="project" value="UniProtKB-SubCell"/>
</dbReference>
<evidence type="ECO:0000256" key="6">
    <source>
        <dbReference type="ARBA" id="ARBA00023236"/>
    </source>
</evidence>
<dbReference type="RefSeq" id="WP_353893776.1">
    <property type="nucleotide sequence ID" value="NZ_CP159485.1"/>
</dbReference>
<dbReference type="AlphaFoldDB" id="A0AAU8HV06"/>
<dbReference type="PROSITE" id="PS50151">
    <property type="entry name" value="UVR"/>
    <property type="match status" value="1"/>
</dbReference>
<sequence length="606" mass="68990">MSALNSKVSQLPASPGVYFMKDKYGDVIYVGKAASLKNRVKSYFQNTEKKGAKVTALVHNIEDLDYIVTDSEVEALILESNLIKKYRPKYNISLKDDKHYPYIKIDVTEDFPRVEKVRKINKDKARYFGPYPSAGAVNETLQLVHKIFSLRRCKGKLEHKDRPCLNFQIKRCHAPCQHNITSTDYHKMIEEVLLFLEGKSSHLVKKVEAEMKEQAANLNFEKAAELRDQLKALKSVTEKQKIIFSDLTDRDILAVADGGNLACIQVFSIRGGKLLGRDSFRLENTGGSTSKELLIAFITQFYENAPIVPGEILVPEDLFDQQVLLEFLQKKRGSKVSLKVPQKGEKKELLILAKKNARLQLEQYESQGGVEKHRGEKGVVELAKELKFGELPWRMECYDISNIQGEYSVGSMVVFEGGKPAKDKYRKFKIRTVEGPNDFASMAEVLTRRLKKYAEGDEKFSPLPHLIVIDGGKGQLSAANKIVKEQGYEHVHIIGLAKKMEEVFFPEQSEPVILPRNSEGLYLLQRIRDEAHRFAITYHRTLRKNETFTSELDSIEGVGPNRRNSLLKVFNSVEEISTKDVGEIAAVPGIPWQVAENVYRYFRKKR</sequence>
<dbReference type="InterPro" id="IPR001162">
    <property type="entry name" value="UvrC_RNase_H_dom"/>
</dbReference>
<dbReference type="SUPFAM" id="SSF47781">
    <property type="entry name" value="RuvA domain 2-like"/>
    <property type="match status" value="1"/>
</dbReference>
<dbReference type="EMBL" id="CP159485">
    <property type="protein sequence ID" value="XCI29228.1"/>
    <property type="molecule type" value="Genomic_DNA"/>
</dbReference>
<dbReference type="Pfam" id="PF01541">
    <property type="entry name" value="GIY-YIG"/>
    <property type="match status" value="1"/>
</dbReference>
<dbReference type="PROSITE" id="PS50165">
    <property type="entry name" value="UVRC"/>
    <property type="match status" value="1"/>
</dbReference>
<dbReference type="InterPro" id="IPR000305">
    <property type="entry name" value="GIY-YIG_endonuc"/>
</dbReference>
<organism evidence="11">
    <name type="scientific">Proteinivorax hydrogeniformans</name>
    <dbReference type="NCBI Taxonomy" id="1826727"/>
    <lineage>
        <taxon>Bacteria</taxon>
        <taxon>Bacillati</taxon>
        <taxon>Bacillota</taxon>
        <taxon>Clostridia</taxon>
        <taxon>Eubacteriales</taxon>
        <taxon>Proteinivoracaceae</taxon>
        <taxon>Proteinivorax</taxon>
    </lineage>
</organism>
<evidence type="ECO:0000256" key="1">
    <source>
        <dbReference type="ARBA" id="ARBA00022490"/>
    </source>
</evidence>
<feature type="domain" description="UvrC family homology region profile" evidence="10">
    <location>
        <begin position="252"/>
        <end position="483"/>
    </location>
</feature>
<comment type="subunit">
    <text evidence="7">Interacts with UvrB in an incision complex.</text>
</comment>
<evidence type="ECO:0000313" key="11">
    <source>
        <dbReference type="EMBL" id="XCI29228.1"/>
    </source>
</evidence>
<reference evidence="11" key="2">
    <citation type="submission" date="2024-06" db="EMBL/GenBank/DDBJ databases">
        <authorList>
            <person name="Petrova K.O."/>
            <person name="Toshchakov S.V."/>
            <person name="Boltjanskaja Y.V."/>
            <person name="Kevbrin V.V."/>
        </authorList>
    </citation>
    <scope>NUCLEOTIDE SEQUENCE</scope>
    <source>
        <strain evidence="11">Z-710</strain>
    </source>
</reference>
<dbReference type="GO" id="GO:0006289">
    <property type="term" value="P:nucleotide-excision repair"/>
    <property type="evidence" value="ECO:0007669"/>
    <property type="project" value="UniProtKB-UniRule"/>
</dbReference>
<dbReference type="InterPro" id="IPR036876">
    <property type="entry name" value="UVR_dom_sf"/>
</dbReference>
<evidence type="ECO:0000256" key="3">
    <source>
        <dbReference type="ARBA" id="ARBA00022769"/>
    </source>
</evidence>
<dbReference type="InterPro" id="IPR050066">
    <property type="entry name" value="UvrABC_protein_C"/>
</dbReference>
<dbReference type="GO" id="GO:0009381">
    <property type="term" value="F:excinuclease ABC activity"/>
    <property type="evidence" value="ECO:0007669"/>
    <property type="project" value="UniProtKB-UniRule"/>
</dbReference>
<feature type="domain" description="UVR" evidence="8">
    <location>
        <begin position="201"/>
        <end position="236"/>
    </location>
</feature>
<keyword evidence="4 7" id="KW-0267">Excision nuclease</keyword>
<evidence type="ECO:0000259" key="9">
    <source>
        <dbReference type="PROSITE" id="PS50164"/>
    </source>
</evidence>
<proteinExistence type="inferred from homology"/>
<dbReference type="PANTHER" id="PTHR30562:SF1">
    <property type="entry name" value="UVRABC SYSTEM PROTEIN C"/>
    <property type="match status" value="1"/>
</dbReference>
<evidence type="ECO:0000256" key="7">
    <source>
        <dbReference type="HAMAP-Rule" id="MF_00203"/>
    </source>
</evidence>
<reference evidence="11" key="1">
    <citation type="journal article" date="2018" name="Antonie Van Leeuwenhoek">
        <title>Proteinivorax hydrogeniformans sp. nov., an anaerobic, haloalkaliphilic bacterium fermenting proteinaceous compounds with high hydrogen production.</title>
        <authorList>
            <person name="Boltyanskaya Y."/>
            <person name="Detkova E."/>
            <person name="Pimenov N."/>
            <person name="Kevbrin V."/>
        </authorList>
    </citation>
    <scope>NUCLEOTIDE SEQUENCE</scope>
    <source>
        <strain evidence="11">Z-710</strain>
    </source>
</reference>
<feature type="domain" description="GIY-YIG" evidence="9">
    <location>
        <begin position="13"/>
        <end position="92"/>
    </location>
</feature>
<keyword evidence="2 7" id="KW-0227">DNA damage</keyword>
<dbReference type="Gene3D" id="3.30.420.340">
    <property type="entry name" value="UvrC, RNAse H endonuclease domain"/>
    <property type="match status" value="1"/>
</dbReference>
<dbReference type="Pfam" id="PF02151">
    <property type="entry name" value="UVR"/>
    <property type="match status" value="1"/>
</dbReference>
<evidence type="ECO:0000259" key="10">
    <source>
        <dbReference type="PROSITE" id="PS50165"/>
    </source>
</evidence>
<dbReference type="GO" id="GO:0009380">
    <property type="term" value="C:excinuclease repair complex"/>
    <property type="evidence" value="ECO:0007669"/>
    <property type="project" value="InterPro"/>
</dbReference>
<dbReference type="HAMAP" id="MF_00203">
    <property type="entry name" value="UvrC"/>
    <property type="match status" value="1"/>
</dbReference>
<dbReference type="PROSITE" id="PS50164">
    <property type="entry name" value="GIY_YIG"/>
    <property type="match status" value="1"/>
</dbReference>
<comment type="similarity">
    <text evidence="7">Belongs to the UvrC family.</text>
</comment>
<keyword evidence="6 7" id="KW-0742">SOS response</keyword>
<dbReference type="NCBIfam" id="TIGR00194">
    <property type="entry name" value="uvrC"/>
    <property type="match status" value="1"/>
</dbReference>
<name>A0AAU8HV06_9FIRM</name>
<dbReference type="SUPFAM" id="SSF82771">
    <property type="entry name" value="GIY-YIG endonuclease"/>
    <property type="match status" value="1"/>
</dbReference>
<dbReference type="Gene3D" id="1.10.150.20">
    <property type="entry name" value="5' to 3' exonuclease, C-terminal subdomain"/>
    <property type="match status" value="1"/>
</dbReference>
<dbReference type="PANTHER" id="PTHR30562">
    <property type="entry name" value="UVRC/OXIDOREDUCTASE"/>
    <property type="match status" value="1"/>
</dbReference>
<dbReference type="InterPro" id="IPR035901">
    <property type="entry name" value="GIY-YIG_endonuc_sf"/>
</dbReference>
<dbReference type="NCBIfam" id="NF001824">
    <property type="entry name" value="PRK00558.1-5"/>
    <property type="match status" value="1"/>
</dbReference>
<dbReference type="FunFam" id="3.40.1440.10:FF:000001">
    <property type="entry name" value="UvrABC system protein C"/>
    <property type="match status" value="1"/>
</dbReference>
<evidence type="ECO:0000256" key="5">
    <source>
        <dbReference type="ARBA" id="ARBA00023204"/>
    </source>
</evidence>
<evidence type="ECO:0000256" key="4">
    <source>
        <dbReference type="ARBA" id="ARBA00022881"/>
    </source>
</evidence>
<keyword evidence="1 7" id="KW-0963">Cytoplasm</keyword>
<comment type="subcellular location">
    <subcellularLocation>
        <location evidence="7">Cytoplasm</location>
    </subcellularLocation>
</comment>
<dbReference type="Pfam" id="PF22920">
    <property type="entry name" value="UvrC_RNaseH"/>
    <property type="match status" value="1"/>
</dbReference>